<feature type="transmembrane region" description="Helical" evidence="1">
    <location>
        <begin position="59"/>
        <end position="76"/>
    </location>
</feature>
<gene>
    <name evidence="2" type="ORF">HRQ91_05870</name>
</gene>
<proteinExistence type="predicted"/>
<feature type="transmembrane region" description="Helical" evidence="1">
    <location>
        <begin position="125"/>
        <end position="147"/>
    </location>
</feature>
<sequence>MTDKKLLICTAALLAILIPAPGRLAYGIIFIITFNFIFLFYILLNFLLKKLDICSYSHIIMPLALVSFVTCERFVLMMLVPVIALQLGLLPYIQAFSAYMLYVLHRPEGLSIKADLKSNLRVAGYFSAVTFCFSFIRDVLGFGTLSLPSSLGVHSFQLIPAVSVLPVMNFFASIPGAAILSSVILSFIPYLRKNKEKTIFADDESSEGK</sequence>
<dbReference type="KEGG" id="tpav:HRQ91_05870"/>
<keyword evidence="3" id="KW-1185">Reference proteome</keyword>
<dbReference type="AlphaFoldDB" id="A0A975F3X6"/>
<feature type="transmembrane region" description="Helical" evidence="1">
    <location>
        <begin position="29"/>
        <end position="47"/>
    </location>
</feature>
<keyword evidence="1" id="KW-1133">Transmembrane helix</keyword>
<feature type="transmembrane region" description="Helical" evidence="1">
    <location>
        <begin position="167"/>
        <end position="191"/>
    </location>
</feature>
<evidence type="ECO:0000256" key="1">
    <source>
        <dbReference type="SAM" id="Phobius"/>
    </source>
</evidence>
<reference evidence="2 3" key="1">
    <citation type="journal article" date="2021" name="Microbiol. Resour. Announc.">
        <title>Complete Genome Sequences of Three Human Oral Treponema parvum Isolates.</title>
        <authorList>
            <person name="Zeng H."/>
            <person name="Watt R.M."/>
        </authorList>
    </citation>
    <scope>NUCLEOTIDE SEQUENCE [LARGE SCALE GENOMIC DNA]</scope>
    <source>
        <strain evidence="2 3">ATCC 700770</strain>
    </source>
</reference>
<name>A0A975F3X6_9SPIR</name>
<organism evidence="2 3">
    <name type="scientific">Treponema parvum</name>
    <dbReference type="NCBI Taxonomy" id="138851"/>
    <lineage>
        <taxon>Bacteria</taxon>
        <taxon>Pseudomonadati</taxon>
        <taxon>Spirochaetota</taxon>
        <taxon>Spirochaetia</taxon>
        <taxon>Spirochaetales</taxon>
        <taxon>Treponemataceae</taxon>
        <taxon>Treponema</taxon>
    </lineage>
</organism>
<feature type="transmembrane region" description="Helical" evidence="1">
    <location>
        <begin position="82"/>
        <end position="104"/>
    </location>
</feature>
<dbReference type="EMBL" id="CP054142">
    <property type="protein sequence ID" value="QTQ14017.1"/>
    <property type="molecule type" value="Genomic_DNA"/>
</dbReference>
<protein>
    <submittedName>
        <fullName evidence="2">Uncharacterized protein</fullName>
    </submittedName>
</protein>
<evidence type="ECO:0000313" key="2">
    <source>
        <dbReference type="EMBL" id="QTQ14017.1"/>
    </source>
</evidence>
<dbReference type="RefSeq" id="WP_210118713.1">
    <property type="nucleotide sequence ID" value="NZ_CP054142.1"/>
</dbReference>
<keyword evidence="1" id="KW-0812">Transmembrane</keyword>
<evidence type="ECO:0000313" key="3">
    <source>
        <dbReference type="Proteomes" id="UP000671908"/>
    </source>
</evidence>
<accession>A0A975F3X6</accession>
<dbReference type="Proteomes" id="UP000671908">
    <property type="component" value="Chromosome"/>
</dbReference>
<keyword evidence="1" id="KW-0472">Membrane</keyword>